<keyword evidence="3" id="KW-1185">Reference proteome</keyword>
<protein>
    <recommendedName>
        <fullName evidence="4">Sugar transporter</fullName>
    </recommendedName>
</protein>
<feature type="transmembrane region" description="Helical" evidence="1">
    <location>
        <begin position="58"/>
        <end position="79"/>
    </location>
</feature>
<keyword evidence="1" id="KW-0472">Membrane</keyword>
<keyword evidence="1" id="KW-0812">Transmembrane</keyword>
<dbReference type="EMBL" id="CP080034">
    <property type="protein sequence ID" value="QYC10992.1"/>
    <property type="molecule type" value="Genomic_DNA"/>
</dbReference>
<evidence type="ECO:0000313" key="2">
    <source>
        <dbReference type="EMBL" id="QYC10992.1"/>
    </source>
</evidence>
<dbReference type="Proteomes" id="UP000824334">
    <property type="component" value="Chromosome"/>
</dbReference>
<feature type="transmembrane region" description="Helical" evidence="1">
    <location>
        <begin position="86"/>
        <end position="105"/>
    </location>
</feature>
<dbReference type="RefSeq" id="WP_219353655.1">
    <property type="nucleotide sequence ID" value="NZ_CP080034.1"/>
</dbReference>
<name>A0ABX8TJL6_9CAUL</name>
<feature type="transmembrane region" description="Helical" evidence="1">
    <location>
        <begin position="117"/>
        <end position="137"/>
    </location>
</feature>
<sequence>MIQTVKTPWHLWLVAGLALLWNGFGAFDSFMSLTQGDPYLRSMGMTEAQIAYFHRFPAWMSVAWVVGTWGGLAGAILLLLRRRWALWAFGASFVGVLATIYYTFIGSPDGAEVMGGNTAMTGVITTIAVLLIGYARFMTRRGVLR</sequence>
<organism evidence="2 3">
    <name type="scientific">Brevundimonas nasdae</name>
    <dbReference type="NCBI Taxonomy" id="172043"/>
    <lineage>
        <taxon>Bacteria</taxon>
        <taxon>Pseudomonadati</taxon>
        <taxon>Pseudomonadota</taxon>
        <taxon>Alphaproteobacteria</taxon>
        <taxon>Caulobacterales</taxon>
        <taxon>Caulobacteraceae</taxon>
        <taxon>Brevundimonas</taxon>
    </lineage>
</organism>
<keyword evidence="1" id="KW-1133">Transmembrane helix</keyword>
<proteinExistence type="predicted"/>
<dbReference type="GeneID" id="94374214"/>
<reference evidence="2 3" key="1">
    <citation type="submission" date="2021-07" db="EMBL/GenBank/DDBJ databases">
        <title>Isolation and characterization of bacteria from a gold mining with a capacity of golden bioaccumulation.</title>
        <authorList>
            <person name="Yang X.J."/>
        </authorList>
    </citation>
    <scope>NUCLEOTIDE SEQUENCE [LARGE SCALE GENOMIC DNA]</scope>
    <source>
        <strain evidence="2 3">Au29</strain>
    </source>
</reference>
<evidence type="ECO:0000313" key="3">
    <source>
        <dbReference type="Proteomes" id="UP000824334"/>
    </source>
</evidence>
<evidence type="ECO:0008006" key="4">
    <source>
        <dbReference type="Google" id="ProtNLM"/>
    </source>
</evidence>
<accession>A0ABX8TJL6</accession>
<gene>
    <name evidence="2" type="ORF">KWG56_02980</name>
</gene>
<evidence type="ECO:0000256" key="1">
    <source>
        <dbReference type="SAM" id="Phobius"/>
    </source>
</evidence>